<dbReference type="Pfam" id="PF25992">
    <property type="entry name" value="Ig_TM7SF3_N"/>
    <property type="match status" value="1"/>
</dbReference>
<keyword evidence="9" id="KW-1185">Reference proteome</keyword>
<comment type="caution">
    <text evidence="8">The sequence shown here is derived from an EMBL/GenBank/DDBJ whole genome shotgun (WGS) entry which is preliminary data.</text>
</comment>
<feature type="transmembrane region" description="Helical" evidence="6">
    <location>
        <begin position="464"/>
        <end position="484"/>
    </location>
</feature>
<reference evidence="8" key="1">
    <citation type="submission" date="2019-08" db="EMBL/GenBank/DDBJ databases">
        <title>The improved chromosome-level genome for the pearl oyster Pinctada fucata martensii using PacBio sequencing and Hi-C.</title>
        <authorList>
            <person name="Zheng Z."/>
        </authorList>
    </citation>
    <scope>NUCLEOTIDE SEQUENCE</scope>
    <source>
        <strain evidence="8">ZZ-2019</strain>
        <tissue evidence="8">Adductor muscle</tissue>
    </source>
</reference>
<feature type="transmembrane region" description="Helical" evidence="6">
    <location>
        <begin position="526"/>
        <end position="548"/>
    </location>
</feature>
<evidence type="ECO:0000256" key="4">
    <source>
        <dbReference type="ARBA" id="ARBA00023136"/>
    </source>
</evidence>
<feature type="transmembrane region" description="Helical" evidence="6">
    <location>
        <begin position="436"/>
        <end position="457"/>
    </location>
</feature>
<dbReference type="GO" id="GO:0043069">
    <property type="term" value="P:negative regulation of programmed cell death"/>
    <property type="evidence" value="ECO:0007669"/>
    <property type="project" value="TreeGrafter"/>
</dbReference>
<feature type="compositionally biased region" description="Polar residues" evidence="5">
    <location>
        <begin position="1"/>
        <end position="13"/>
    </location>
</feature>
<evidence type="ECO:0000313" key="9">
    <source>
        <dbReference type="Proteomes" id="UP001186944"/>
    </source>
</evidence>
<keyword evidence="3 6" id="KW-1133">Transmembrane helix</keyword>
<evidence type="ECO:0000256" key="3">
    <source>
        <dbReference type="ARBA" id="ARBA00022989"/>
    </source>
</evidence>
<dbReference type="GO" id="GO:0005886">
    <property type="term" value="C:plasma membrane"/>
    <property type="evidence" value="ECO:0007669"/>
    <property type="project" value="TreeGrafter"/>
</dbReference>
<name>A0AA89C7G4_PINIB</name>
<keyword evidence="2 6" id="KW-0812">Transmembrane</keyword>
<gene>
    <name evidence="8" type="ORF">FSP39_023388</name>
</gene>
<sequence length="675" mass="75619">MLNQIKATTMNDSHGSDRLVPEQRNNTPLTSGLSAEIKFNISRNCVRSEVCAIDCLSFLEIIYQLQPENRGSQHINQPSSRRKPEYPEKSLLAWVGDHLPSHIRPFAESGIRTRDLRENVTLLDVDSPKYITLQRGHVIQLQPSVYPLNAAFVVCQAHSQKHSVTLSLTPDLSFQYSKTGTNVGVISLISFGVPTWYLVQNITDSLRVVTGIFFGYNKDPIPGGCNLEFNLELDPNTLVLKKKDAITLEYQFANVPYNDSNVLPFPSCEDSKIQSTLSYHAHVYYIDGGDFSEDSYFKAITSMMTPNSVSKNSRKIASQSYANSGKPEFTVASYQGQGVVYAIVVTWESESHASTAIYIPKATYDCDFSHMDENCKHIDIQWYIVAVLGAVIGIFLCVLGHRYFKTGNFILAFLAFSLCIYIVFEIFTSVTALVNLLLTVILSLVGAVLWLSLWYCMGVPALSVLLPSFVAGYIVSSVIFYTPFANLSYWSKDFNYGMSFTCGVLIVPVIMLVFTKTLNILTCAFVGSYSIVLMLDIFLHAGMKYIIINSLRHSTSKSYYVVTVTGPFTTKEIVLTCIWAVLFIGSAVFQFLRERGRPDFPESPKRLCTSKEQKSDEPCPPIPWRQRITEDDDENTPLIRDGHVQSPRYDSYTVPNTDPNNIQTDGQSVVENVPT</sequence>
<feature type="region of interest" description="Disordered" evidence="5">
    <location>
        <begin position="1"/>
        <end position="26"/>
    </location>
</feature>
<feature type="compositionally biased region" description="Polar residues" evidence="5">
    <location>
        <begin position="653"/>
        <end position="675"/>
    </location>
</feature>
<proteinExistence type="predicted"/>
<protein>
    <recommendedName>
        <fullName evidence="7">TM7S3/TM198-like domain-containing protein</fullName>
    </recommendedName>
</protein>
<evidence type="ECO:0000256" key="1">
    <source>
        <dbReference type="ARBA" id="ARBA00004141"/>
    </source>
</evidence>
<evidence type="ECO:0000259" key="7">
    <source>
        <dbReference type="Pfam" id="PF13886"/>
    </source>
</evidence>
<feature type="region of interest" description="Disordered" evidence="5">
    <location>
        <begin position="601"/>
        <end position="675"/>
    </location>
</feature>
<dbReference type="PANTHER" id="PTHR15937">
    <property type="entry name" value="TRANSMEMBRANE 7 SUPERFAMILY MEMBER 3"/>
    <property type="match status" value="1"/>
</dbReference>
<feature type="transmembrane region" description="Helical" evidence="6">
    <location>
        <begin position="380"/>
        <end position="399"/>
    </location>
</feature>
<feature type="transmembrane region" description="Helical" evidence="6">
    <location>
        <begin position="496"/>
        <end position="514"/>
    </location>
</feature>
<feature type="transmembrane region" description="Helical" evidence="6">
    <location>
        <begin position="406"/>
        <end position="424"/>
    </location>
</feature>
<keyword evidence="4 6" id="KW-0472">Membrane</keyword>
<feature type="compositionally biased region" description="Basic and acidic residues" evidence="5">
    <location>
        <begin position="601"/>
        <end position="617"/>
    </location>
</feature>
<evidence type="ECO:0000256" key="6">
    <source>
        <dbReference type="SAM" id="Phobius"/>
    </source>
</evidence>
<evidence type="ECO:0000313" key="8">
    <source>
        <dbReference type="EMBL" id="KAK3103979.1"/>
    </source>
</evidence>
<accession>A0AA89C7G4</accession>
<dbReference type="InterPro" id="IPR042502">
    <property type="entry name" value="TM7SF3"/>
</dbReference>
<feature type="domain" description="TM7S3/TM198-like" evidence="7">
    <location>
        <begin position="387"/>
        <end position="591"/>
    </location>
</feature>
<feature type="transmembrane region" description="Helical" evidence="6">
    <location>
        <begin position="573"/>
        <end position="592"/>
    </location>
</feature>
<dbReference type="EMBL" id="VSWD01000005">
    <property type="protein sequence ID" value="KAK3103979.1"/>
    <property type="molecule type" value="Genomic_DNA"/>
</dbReference>
<comment type="subcellular location">
    <subcellularLocation>
        <location evidence="1">Membrane</location>
        <topology evidence="1">Multi-pass membrane protein</topology>
    </subcellularLocation>
</comment>
<dbReference type="InterPro" id="IPR025256">
    <property type="entry name" value="TM7S3/TM198-like_dom"/>
</dbReference>
<evidence type="ECO:0000256" key="2">
    <source>
        <dbReference type="ARBA" id="ARBA00022692"/>
    </source>
</evidence>
<evidence type="ECO:0000256" key="5">
    <source>
        <dbReference type="SAM" id="MobiDB-lite"/>
    </source>
</evidence>
<dbReference type="Pfam" id="PF13886">
    <property type="entry name" value="TM7S3_TM198"/>
    <property type="match status" value="1"/>
</dbReference>
<dbReference type="Proteomes" id="UP001186944">
    <property type="component" value="Unassembled WGS sequence"/>
</dbReference>
<organism evidence="8 9">
    <name type="scientific">Pinctada imbricata</name>
    <name type="common">Atlantic pearl-oyster</name>
    <name type="synonym">Pinctada martensii</name>
    <dbReference type="NCBI Taxonomy" id="66713"/>
    <lineage>
        <taxon>Eukaryota</taxon>
        <taxon>Metazoa</taxon>
        <taxon>Spiralia</taxon>
        <taxon>Lophotrochozoa</taxon>
        <taxon>Mollusca</taxon>
        <taxon>Bivalvia</taxon>
        <taxon>Autobranchia</taxon>
        <taxon>Pteriomorphia</taxon>
        <taxon>Pterioida</taxon>
        <taxon>Pterioidea</taxon>
        <taxon>Pteriidae</taxon>
        <taxon>Pinctada</taxon>
    </lineage>
</organism>
<dbReference type="PANTHER" id="PTHR15937:SF3">
    <property type="entry name" value="TRANSMEMBRANE 7 SUPERFAMILY MEMBER 3"/>
    <property type="match status" value="1"/>
</dbReference>
<dbReference type="AlphaFoldDB" id="A0AA89C7G4"/>